<evidence type="ECO:0000256" key="2">
    <source>
        <dbReference type="ARBA" id="ARBA00022670"/>
    </source>
</evidence>
<evidence type="ECO:0000256" key="1">
    <source>
        <dbReference type="ARBA" id="ARBA00011073"/>
    </source>
</evidence>
<reference evidence="8 9" key="1">
    <citation type="submission" date="2019-10" db="EMBL/GenBank/DDBJ databases">
        <authorList>
            <person name="Palmer J.M."/>
        </authorList>
    </citation>
    <scope>NUCLEOTIDE SEQUENCE [LARGE SCALE GENOMIC DNA]</scope>
    <source>
        <strain evidence="8 9">TWF506</strain>
    </source>
</reference>
<keyword evidence="4" id="KW-0720">Serine protease</keyword>
<feature type="region of interest" description="Disordered" evidence="5">
    <location>
        <begin position="39"/>
        <end position="58"/>
    </location>
</feature>
<feature type="chain" id="PRO_5042842118" description="Peptidase S8/S53 domain-containing protein" evidence="6">
    <location>
        <begin position="33"/>
        <end position="685"/>
    </location>
</feature>
<dbReference type="EMBL" id="JAVHJM010000007">
    <property type="protein sequence ID" value="KAK6510513.1"/>
    <property type="molecule type" value="Genomic_DNA"/>
</dbReference>
<feature type="domain" description="Peptidase S8/S53" evidence="7">
    <location>
        <begin position="258"/>
        <end position="533"/>
    </location>
</feature>
<organism evidence="8 9">
    <name type="scientific">Arthrobotrys conoides</name>
    <dbReference type="NCBI Taxonomy" id="74498"/>
    <lineage>
        <taxon>Eukaryota</taxon>
        <taxon>Fungi</taxon>
        <taxon>Dikarya</taxon>
        <taxon>Ascomycota</taxon>
        <taxon>Pezizomycotina</taxon>
        <taxon>Orbiliomycetes</taxon>
        <taxon>Orbiliales</taxon>
        <taxon>Orbiliaceae</taxon>
        <taxon>Arthrobotrys</taxon>
    </lineage>
</organism>
<keyword evidence="3" id="KW-0378">Hydrolase</keyword>
<keyword evidence="6" id="KW-0732">Signal</keyword>
<feature type="signal peptide" evidence="6">
    <location>
        <begin position="1"/>
        <end position="32"/>
    </location>
</feature>
<dbReference type="PANTHER" id="PTHR43806:SF11">
    <property type="entry name" value="CEREVISIN-RELATED"/>
    <property type="match status" value="1"/>
</dbReference>
<proteinExistence type="inferred from homology"/>
<dbReference type="AlphaFoldDB" id="A0AAN8NIN9"/>
<evidence type="ECO:0000313" key="8">
    <source>
        <dbReference type="EMBL" id="KAK6510513.1"/>
    </source>
</evidence>
<dbReference type="InterPro" id="IPR000209">
    <property type="entry name" value="Peptidase_S8/S53_dom"/>
</dbReference>
<dbReference type="CDD" id="cd00306">
    <property type="entry name" value="Peptidases_S8_S53"/>
    <property type="match status" value="1"/>
</dbReference>
<evidence type="ECO:0000256" key="3">
    <source>
        <dbReference type="ARBA" id="ARBA00022801"/>
    </source>
</evidence>
<dbReference type="GO" id="GO:0006508">
    <property type="term" value="P:proteolysis"/>
    <property type="evidence" value="ECO:0007669"/>
    <property type="project" value="UniProtKB-KW"/>
</dbReference>
<feature type="region of interest" description="Disordered" evidence="5">
    <location>
        <begin position="621"/>
        <end position="685"/>
    </location>
</feature>
<dbReference type="InterPro" id="IPR036852">
    <property type="entry name" value="Peptidase_S8/S53_dom_sf"/>
</dbReference>
<gene>
    <name evidence="8" type="ORF">TWF506_009619</name>
</gene>
<keyword evidence="9" id="KW-1185">Reference proteome</keyword>
<accession>A0AAN8NIN9</accession>
<comment type="similarity">
    <text evidence="1">Belongs to the peptidase S8 family.</text>
</comment>
<feature type="compositionally biased region" description="Basic and acidic residues" evidence="5">
    <location>
        <begin position="661"/>
        <end position="676"/>
    </location>
</feature>
<dbReference type="GO" id="GO:0004252">
    <property type="term" value="F:serine-type endopeptidase activity"/>
    <property type="evidence" value="ECO:0007669"/>
    <property type="project" value="InterPro"/>
</dbReference>
<evidence type="ECO:0000259" key="7">
    <source>
        <dbReference type="Pfam" id="PF00082"/>
    </source>
</evidence>
<comment type="caution">
    <text evidence="8">The sequence shown here is derived from an EMBL/GenBank/DDBJ whole genome shotgun (WGS) entry which is preliminary data.</text>
</comment>
<dbReference type="SUPFAM" id="SSF52743">
    <property type="entry name" value="Subtilisin-like"/>
    <property type="match status" value="1"/>
</dbReference>
<evidence type="ECO:0000313" key="9">
    <source>
        <dbReference type="Proteomes" id="UP001307849"/>
    </source>
</evidence>
<dbReference type="PANTHER" id="PTHR43806">
    <property type="entry name" value="PEPTIDASE S8"/>
    <property type="match status" value="1"/>
</dbReference>
<dbReference type="InterPro" id="IPR050131">
    <property type="entry name" value="Peptidase_S8_subtilisin-like"/>
</dbReference>
<dbReference type="Pfam" id="PF00082">
    <property type="entry name" value="Peptidase_S8"/>
    <property type="match status" value="1"/>
</dbReference>
<name>A0AAN8NIN9_9PEZI</name>
<evidence type="ECO:0000256" key="6">
    <source>
        <dbReference type="SAM" id="SignalP"/>
    </source>
</evidence>
<keyword evidence="2" id="KW-0645">Protease</keyword>
<evidence type="ECO:0000256" key="5">
    <source>
        <dbReference type="SAM" id="MobiDB-lite"/>
    </source>
</evidence>
<evidence type="ECO:0000256" key="4">
    <source>
        <dbReference type="ARBA" id="ARBA00022825"/>
    </source>
</evidence>
<protein>
    <recommendedName>
        <fullName evidence="7">Peptidase S8/S53 domain-containing protein</fullName>
    </recommendedName>
</protein>
<sequence length="685" mass="76410">MKASLELTQQIILLLLFIYPFLSVSWPPGSQGQKNIRLSARKPLPNGSGGQDDAGPGPVGYPEPIPWVILLRLPEDQNPGRYHNGEVYNSEEKAKYFEEMVNAVKSIRSKGLEGEYWARGPSGAGEADIWYFCLVTSFQEIRHLEQKYGDLIAYARPLSALYPARRLQVIPQGFIRNRRRIPVLDNNGKILPRNLTSTTTPNPIHGMRLGKREVTGQLRAPRELRALGVPPWMWGETGWDTLQYCYDRIAGRTEEPQVIVYVICKGVDITHPEFNEINQREMKDWIRADPYPTPRNVYRDYSWGAGTAVFGKIFGKTVGIARQAKPVIVVAADKNGKTSRLHILDSLLQIHADITRRRKGRKVVISMSWILTPPSDPNNPNSGMDSFDYFLIASIRHILEMLSQLDVAFVVPGGSFHLDVENQGNNAVTNPIVGFPANEGLRKWDINLKGRNPFITVGGVDMTSWDNYYQSHLSLRVSAPAVDILVPLPSSPFESREVGPARAMLHTPGDYGTVKGTAYAAATVAGLLAYFLAMGFNRDEAKTIIYAFSYPRVSGEARQRLDQAPRVIYNGIWGICKGGESYWGSLTGDLPDIKKRELVKIARSLVRDRWPEELSWELDDSDFANSKRSTDPAQGDPAQGDLPPPLGLSEGPGEAAPPVYRPEDSWERGHDPEKGGWVKCPVEVT</sequence>
<dbReference type="Proteomes" id="UP001307849">
    <property type="component" value="Unassembled WGS sequence"/>
</dbReference>
<dbReference type="Gene3D" id="3.40.50.200">
    <property type="entry name" value="Peptidase S8/S53 domain"/>
    <property type="match status" value="1"/>
</dbReference>